<dbReference type="AlphaFoldDB" id="A0A7J7JSG9"/>
<sequence>MEVVKNIEKKFTIPLLIDPRVQPKNASNRVMIIKKAVTKVPTLPPLPKVPEKPPTPKSFNRLVDRVPYLAGKHRGLLSDDLAHNLMLLLSLTQVLKSDANKSVKYLATGHQPPRLDEKTTQLAYLKTLQLVLPLLDMMKSIMQSTGTVTTLKKLLYNLEANPAENELAASLAALHNGKFEEACKYLYKYFESKTDVTFIGEPFPWDLTDVCGELLESGEITPDRYHSIHAVLAQAQMRRGNYSEALYYWNILLSEIDNSDKRIDVCIGVATCCSHLQQWDQGLESLIRHSGNAEVDKSLVINYLRK</sequence>
<name>A0A7J7JSG9_BUGNE</name>
<dbReference type="EMBL" id="VXIV02001900">
    <property type="protein sequence ID" value="KAF6028843.1"/>
    <property type="molecule type" value="Genomic_DNA"/>
</dbReference>
<organism evidence="1 2">
    <name type="scientific">Bugula neritina</name>
    <name type="common">Brown bryozoan</name>
    <name type="synonym">Sertularia neritina</name>
    <dbReference type="NCBI Taxonomy" id="10212"/>
    <lineage>
        <taxon>Eukaryota</taxon>
        <taxon>Metazoa</taxon>
        <taxon>Spiralia</taxon>
        <taxon>Lophotrochozoa</taxon>
        <taxon>Bryozoa</taxon>
        <taxon>Gymnolaemata</taxon>
        <taxon>Cheilostomatida</taxon>
        <taxon>Flustrina</taxon>
        <taxon>Buguloidea</taxon>
        <taxon>Bugulidae</taxon>
        <taxon>Bugula</taxon>
    </lineage>
</organism>
<proteinExistence type="predicted"/>
<protein>
    <submittedName>
        <fullName evidence="1">Uncharacterized protein</fullName>
    </submittedName>
</protein>
<keyword evidence="2" id="KW-1185">Reference proteome</keyword>
<dbReference type="Proteomes" id="UP000593567">
    <property type="component" value="Unassembled WGS sequence"/>
</dbReference>
<accession>A0A7J7JSG9</accession>
<dbReference type="Gene3D" id="1.25.40.10">
    <property type="entry name" value="Tetratricopeptide repeat domain"/>
    <property type="match status" value="1"/>
</dbReference>
<evidence type="ECO:0000313" key="1">
    <source>
        <dbReference type="EMBL" id="KAF6028843.1"/>
    </source>
</evidence>
<dbReference type="SUPFAM" id="SSF48452">
    <property type="entry name" value="TPR-like"/>
    <property type="match status" value="1"/>
</dbReference>
<evidence type="ECO:0000313" key="2">
    <source>
        <dbReference type="Proteomes" id="UP000593567"/>
    </source>
</evidence>
<dbReference type="InterPro" id="IPR011990">
    <property type="entry name" value="TPR-like_helical_dom_sf"/>
</dbReference>
<gene>
    <name evidence="1" type="ORF">EB796_012828</name>
</gene>
<reference evidence="1" key="1">
    <citation type="submission" date="2020-06" db="EMBL/GenBank/DDBJ databases">
        <title>Draft genome of Bugula neritina, a colonial animal packing powerful symbionts and potential medicines.</title>
        <authorList>
            <person name="Rayko M."/>
        </authorList>
    </citation>
    <scope>NUCLEOTIDE SEQUENCE [LARGE SCALE GENOMIC DNA]</scope>
    <source>
        <strain evidence="1">Kwan_BN1</strain>
    </source>
</reference>
<comment type="caution">
    <text evidence="1">The sequence shown here is derived from an EMBL/GenBank/DDBJ whole genome shotgun (WGS) entry which is preliminary data.</text>
</comment>